<keyword evidence="4" id="KW-0449">Lipoprotein</keyword>
<evidence type="ECO:0000256" key="2">
    <source>
        <dbReference type="SAM" id="SignalP"/>
    </source>
</evidence>
<organism evidence="4 5">
    <name type="scientific">Myxococcus xanthus (strain DK1622)</name>
    <dbReference type="NCBI Taxonomy" id="246197"/>
    <lineage>
        <taxon>Bacteria</taxon>
        <taxon>Pseudomonadati</taxon>
        <taxon>Myxococcota</taxon>
        <taxon>Myxococcia</taxon>
        <taxon>Myxococcales</taxon>
        <taxon>Cystobacterineae</taxon>
        <taxon>Myxococcaceae</taxon>
        <taxon>Myxococcus</taxon>
    </lineage>
</organism>
<feature type="domain" description="Putative auto-transporter adhesin head GIN" evidence="3">
    <location>
        <begin position="55"/>
        <end position="238"/>
    </location>
</feature>
<sequence length="255" mass="26534">MSWPLFHWSVPMSPARVSIVAAFLLFGACAHAQDSQAGASASAQQQRGDVREVPDFDEVSVSHGIRAEVKVGPKSVRLEGPAELVSRIEMDVHDGTLRTRVDKKLFSGFKGGSVRLYVSSPRVEGIHASGGSHVDADATRTDEFDVEASGGAIVNVRGVDARQVEAEASGGSKVTLAGRATDFDVEASGGSIVRALDVKGVKTLDAEASGGSRVEVDASDRVSGEASGGSVLQLVSRPSQSDVRASGGSKVVYKD</sequence>
<feature type="chain" id="PRO_5004188502" evidence="2">
    <location>
        <begin position="33"/>
        <end position="255"/>
    </location>
</feature>
<dbReference type="KEGG" id="mxa:MXAN_0022"/>
<evidence type="ECO:0000259" key="3">
    <source>
        <dbReference type="Pfam" id="PF10988"/>
    </source>
</evidence>
<keyword evidence="5" id="KW-1185">Reference proteome</keyword>
<proteinExistence type="predicted"/>
<accession>Q1DGB8</accession>
<dbReference type="Gene3D" id="2.160.20.120">
    <property type="match status" value="1"/>
</dbReference>
<keyword evidence="2" id="KW-0732">Signal</keyword>
<dbReference type="EnsemblBacteria" id="ABF90975">
    <property type="protein sequence ID" value="ABF90975"/>
    <property type="gene ID" value="MXAN_0022"/>
</dbReference>
<reference evidence="4 5" key="1">
    <citation type="journal article" date="2006" name="Proc. Natl. Acad. Sci. U.S.A.">
        <title>Evolution of sensory complexity recorded in a myxobacterial genome.</title>
        <authorList>
            <person name="Goldman B.S."/>
            <person name="Nierman W.C."/>
            <person name="Kaiser D."/>
            <person name="Slater S.C."/>
            <person name="Durkin A.S."/>
            <person name="Eisen J.A."/>
            <person name="Ronning C.M."/>
            <person name="Barbazuk W.B."/>
            <person name="Blanchard M."/>
            <person name="Field C."/>
            <person name="Halling C."/>
            <person name="Hinkle G."/>
            <person name="Iartchuk O."/>
            <person name="Kim H.S."/>
            <person name="Mackenzie C."/>
            <person name="Madupu R."/>
            <person name="Miller N."/>
            <person name="Shvartsbeyn A."/>
            <person name="Sullivan S.A."/>
            <person name="Vaudin M."/>
            <person name="Wiegand R."/>
            <person name="Kaplan H.B."/>
        </authorList>
    </citation>
    <scope>NUCLEOTIDE SEQUENCE [LARGE SCALE GENOMIC DNA]</scope>
    <source>
        <strain evidence="5">DK1622</strain>
    </source>
</reference>
<dbReference type="Pfam" id="PF10988">
    <property type="entry name" value="DUF2807"/>
    <property type="match status" value="1"/>
</dbReference>
<evidence type="ECO:0000313" key="5">
    <source>
        <dbReference type="Proteomes" id="UP000002402"/>
    </source>
</evidence>
<dbReference type="AlphaFoldDB" id="Q1DGB8"/>
<gene>
    <name evidence="4" type="ordered locus">MXAN_0022</name>
</gene>
<feature type="signal peptide" evidence="2">
    <location>
        <begin position="1"/>
        <end position="32"/>
    </location>
</feature>
<evidence type="ECO:0000313" key="4">
    <source>
        <dbReference type="EMBL" id="ABF90975.1"/>
    </source>
</evidence>
<dbReference type="InterPro" id="IPR021255">
    <property type="entry name" value="DUF2807"/>
</dbReference>
<feature type="region of interest" description="Disordered" evidence="1">
    <location>
        <begin position="215"/>
        <end position="255"/>
    </location>
</feature>
<dbReference type="OrthoDB" id="5502988at2"/>
<dbReference type="Proteomes" id="UP000002402">
    <property type="component" value="Chromosome"/>
</dbReference>
<dbReference type="HOGENOM" id="CLU_1154898_0_0_7"/>
<dbReference type="EMBL" id="CP000113">
    <property type="protein sequence ID" value="ABF90975.1"/>
    <property type="molecule type" value="Genomic_DNA"/>
</dbReference>
<evidence type="ECO:0000256" key="1">
    <source>
        <dbReference type="SAM" id="MobiDB-lite"/>
    </source>
</evidence>
<dbReference type="STRING" id="246197.MXAN_0022"/>
<dbReference type="eggNOG" id="ENOG5033A7H">
    <property type="taxonomic scope" value="Bacteria"/>
</dbReference>
<name>Q1DGB8_MYXXD</name>
<protein>
    <submittedName>
        <fullName evidence="4">Lipoprotein</fullName>
    </submittedName>
</protein>